<evidence type="ECO:0000256" key="1">
    <source>
        <dbReference type="SAM" id="Phobius"/>
    </source>
</evidence>
<dbReference type="Proteomes" id="UP001281761">
    <property type="component" value="Unassembled WGS sequence"/>
</dbReference>
<evidence type="ECO:0000313" key="2">
    <source>
        <dbReference type="EMBL" id="KAK2950723.1"/>
    </source>
</evidence>
<keyword evidence="1" id="KW-0812">Transmembrane</keyword>
<reference evidence="2 3" key="1">
    <citation type="journal article" date="2022" name="bioRxiv">
        <title>Genomics of Preaxostyla Flagellates Illuminates Evolutionary Transitions and the Path Towards Mitochondrial Loss.</title>
        <authorList>
            <person name="Novak L.V.F."/>
            <person name="Treitli S.C."/>
            <person name="Pyrih J."/>
            <person name="Halakuc P."/>
            <person name="Pipaliya S.V."/>
            <person name="Vacek V."/>
            <person name="Brzon O."/>
            <person name="Soukal P."/>
            <person name="Eme L."/>
            <person name="Dacks J.B."/>
            <person name="Karnkowska A."/>
            <person name="Elias M."/>
            <person name="Hampl V."/>
        </authorList>
    </citation>
    <scope>NUCLEOTIDE SEQUENCE [LARGE SCALE GENOMIC DNA]</scope>
    <source>
        <strain evidence="2">NAU3</strain>
        <tissue evidence="2">Gut</tissue>
    </source>
</reference>
<gene>
    <name evidence="2" type="ORF">BLNAU_14394</name>
</gene>
<keyword evidence="1" id="KW-0472">Membrane</keyword>
<keyword evidence="1" id="KW-1133">Transmembrane helix</keyword>
<proteinExistence type="predicted"/>
<comment type="caution">
    <text evidence="2">The sequence shown here is derived from an EMBL/GenBank/DDBJ whole genome shotgun (WGS) entry which is preliminary data.</text>
</comment>
<dbReference type="EMBL" id="JARBJD010000131">
    <property type="protein sequence ID" value="KAK2950723.1"/>
    <property type="molecule type" value="Genomic_DNA"/>
</dbReference>
<keyword evidence="3" id="KW-1185">Reference proteome</keyword>
<feature type="transmembrane region" description="Helical" evidence="1">
    <location>
        <begin position="372"/>
        <end position="390"/>
    </location>
</feature>
<sequence>MLNLHSSSIPRTTLALCPTIIRREIGQATLTNDSPLGISERDLQTDKVEAIAKPSHRLIKRQKPVSYHRTRVFGGGQADPSQNVITTATMRIVETLIESSSPKVRLALVKADLIPQIINTINPQSLSFVETDNIHINLMISITHSLSLATPDGLEDLKIEDIVGQQSVHETVLKHVLAPSEKYIWHLCVNRYSIIDGEQSRYFMELMAQLLRISPYYQPTMDFILHMPVVLTIPSCLTFFEHDHSIFWFVHNMIDAQRDWNDEGGEIHHTGRKVHRVLRMEGIEDGIEEKLRIDKNGSIGRYFVALSTEWNNLQGMNISRRALKQTRTGEHFDLFPPCFGQETLFVDDRCRLWHHLMAWFAERQRFSRQSRSMVATLSFSFAAILALLVYERQCVDRWMDGDDWWGTGQFCYSSK</sequence>
<protein>
    <submittedName>
        <fullName evidence="2">Uncharacterized protein</fullName>
    </submittedName>
</protein>
<evidence type="ECO:0000313" key="3">
    <source>
        <dbReference type="Proteomes" id="UP001281761"/>
    </source>
</evidence>
<accession>A0ABQ9XE22</accession>
<name>A0ABQ9XE22_9EUKA</name>
<organism evidence="2 3">
    <name type="scientific">Blattamonas nauphoetae</name>
    <dbReference type="NCBI Taxonomy" id="2049346"/>
    <lineage>
        <taxon>Eukaryota</taxon>
        <taxon>Metamonada</taxon>
        <taxon>Preaxostyla</taxon>
        <taxon>Oxymonadida</taxon>
        <taxon>Blattamonas</taxon>
    </lineage>
</organism>